<dbReference type="Gramene" id="ONK57008">
    <property type="protein sequence ID" value="ONK57008"/>
    <property type="gene ID" value="A4U43_C10F15610"/>
</dbReference>
<evidence type="ECO:0000256" key="1">
    <source>
        <dbReference type="SAM" id="MobiDB-lite"/>
    </source>
</evidence>
<name>A0A5P1E3A7_ASPOF</name>
<feature type="region of interest" description="Disordered" evidence="1">
    <location>
        <begin position="52"/>
        <end position="133"/>
    </location>
</feature>
<feature type="compositionally biased region" description="Basic and acidic residues" evidence="1">
    <location>
        <begin position="68"/>
        <end position="85"/>
    </location>
</feature>
<sequence>MYAEMREAFGVFDEDGFISAIGSYIGKKYKLKIESYHPRVNFLCSKHIKATNEGSKNNGLVDSSIGGNREKKGPVTDLELIDHGAHPSSCPPSGRRERDEALQLDGEGERSSSEVGGRRSSAVGFWVGRSSRS</sequence>
<gene>
    <name evidence="2" type="ORF">A4U43_C10F15610</name>
</gene>
<dbReference type="Proteomes" id="UP000243459">
    <property type="component" value="Chromosome 10"/>
</dbReference>
<evidence type="ECO:0000313" key="3">
    <source>
        <dbReference type="Proteomes" id="UP000243459"/>
    </source>
</evidence>
<dbReference type="EMBL" id="CM007390">
    <property type="protein sequence ID" value="ONK57008.1"/>
    <property type="molecule type" value="Genomic_DNA"/>
</dbReference>
<keyword evidence="3" id="KW-1185">Reference proteome</keyword>
<organism evidence="2 3">
    <name type="scientific">Asparagus officinalis</name>
    <name type="common">Garden asparagus</name>
    <dbReference type="NCBI Taxonomy" id="4686"/>
    <lineage>
        <taxon>Eukaryota</taxon>
        <taxon>Viridiplantae</taxon>
        <taxon>Streptophyta</taxon>
        <taxon>Embryophyta</taxon>
        <taxon>Tracheophyta</taxon>
        <taxon>Spermatophyta</taxon>
        <taxon>Magnoliopsida</taxon>
        <taxon>Liliopsida</taxon>
        <taxon>Asparagales</taxon>
        <taxon>Asparagaceae</taxon>
        <taxon>Asparagoideae</taxon>
        <taxon>Asparagus</taxon>
    </lineage>
</organism>
<accession>A0A5P1E3A7</accession>
<dbReference type="AlphaFoldDB" id="A0A5P1E3A7"/>
<proteinExistence type="predicted"/>
<evidence type="ECO:0000313" key="2">
    <source>
        <dbReference type="EMBL" id="ONK57008.1"/>
    </source>
</evidence>
<feature type="compositionally biased region" description="Polar residues" evidence="1">
    <location>
        <begin position="52"/>
        <end position="61"/>
    </location>
</feature>
<reference evidence="3" key="1">
    <citation type="journal article" date="2017" name="Nat. Commun.">
        <title>The asparagus genome sheds light on the origin and evolution of a young Y chromosome.</title>
        <authorList>
            <person name="Harkess A."/>
            <person name="Zhou J."/>
            <person name="Xu C."/>
            <person name="Bowers J.E."/>
            <person name="Van der Hulst R."/>
            <person name="Ayyampalayam S."/>
            <person name="Mercati F."/>
            <person name="Riccardi P."/>
            <person name="McKain M.R."/>
            <person name="Kakrana A."/>
            <person name="Tang H."/>
            <person name="Ray J."/>
            <person name="Groenendijk J."/>
            <person name="Arikit S."/>
            <person name="Mathioni S.M."/>
            <person name="Nakano M."/>
            <person name="Shan H."/>
            <person name="Telgmann-Rauber A."/>
            <person name="Kanno A."/>
            <person name="Yue Z."/>
            <person name="Chen H."/>
            <person name="Li W."/>
            <person name="Chen Y."/>
            <person name="Xu X."/>
            <person name="Zhang Y."/>
            <person name="Luo S."/>
            <person name="Chen H."/>
            <person name="Gao J."/>
            <person name="Mao Z."/>
            <person name="Pires J.C."/>
            <person name="Luo M."/>
            <person name="Kudrna D."/>
            <person name="Wing R.A."/>
            <person name="Meyers B.C."/>
            <person name="Yi K."/>
            <person name="Kong H."/>
            <person name="Lavrijsen P."/>
            <person name="Sunseri F."/>
            <person name="Falavigna A."/>
            <person name="Ye Y."/>
            <person name="Leebens-Mack J.H."/>
            <person name="Chen G."/>
        </authorList>
    </citation>
    <scope>NUCLEOTIDE SEQUENCE [LARGE SCALE GENOMIC DNA]</scope>
    <source>
        <strain evidence="3">cv. DH0086</strain>
    </source>
</reference>
<feature type="compositionally biased region" description="Basic and acidic residues" evidence="1">
    <location>
        <begin position="94"/>
        <end position="112"/>
    </location>
</feature>
<protein>
    <submittedName>
        <fullName evidence="2">Uncharacterized protein</fullName>
    </submittedName>
</protein>
<feature type="compositionally biased region" description="Low complexity" evidence="1">
    <location>
        <begin position="113"/>
        <end position="124"/>
    </location>
</feature>